<evidence type="ECO:0000256" key="1">
    <source>
        <dbReference type="ARBA" id="ARBA00022723"/>
    </source>
</evidence>
<evidence type="ECO:0000313" key="6">
    <source>
        <dbReference type="EMBL" id="CBK20858.2"/>
    </source>
</evidence>
<dbReference type="InParanoid" id="D8LX63"/>
<dbReference type="InterPro" id="IPR018957">
    <property type="entry name" value="Znf_C3HC4_RING-type"/>
</dbReference>
<dbReference type="InterPro" id="IPR001841">
    <property type="entry name" value="Znf_RING"/>
</dbReference>
<dbReference type="RefSeq" id="XP_012894906.1">
    <property type="nucleotide sequence ID" value="XM_013039452.1"/>
</dbReference>
<accession>D8LX63</accession>
<evidence type="ECO:0000256" key="2">
    <source>
        <dbReference type="ARBA" id="ARBA00022771"/>
    </source>
</evidence>
<protein>
    <recommendedName>
        <fullName evidence="5">RING-type domain-containing protein</fullName>
    </recommendedName>
</protein>
<organism evidence="6">
    <name type="scientific">Blastocystis hominis</name>
    <dbReference type="NCBI Taxonomy" id="12968"/>
    <lineage>
        <taxon>Eukaryota</taxon>
        <taxon>Sar</taxon>
        <taxon>Stramenopiles</taxon>
        <taxon>Bigyra</taxon>
        <taxon>Opalozoa</taxon>
        <taxon>Opalinata</taxon>
        <taxon>Blastocystidae</taxon>
        <taxon>Blastocystis</taxon>
    </lineage>
</organism>
<dbReference type="Gene3D" id="3.30.40.10">
    <property type="entry name" value="Zinc/RING finger domain, C3HC4 (zinc finger)"/>
    <property type="match status" value="1"/>
</dbReference>
<evidence type="ECO:0000256" key="3">
    <source>
        <dbReference type="ARBA" id="ARBA00022833"/>
    </source>
</evidence>
<sequence length="130" mass="15484">MTESFESIAKRYVAYPRESNTTCSLCYEHPTDSRIEECTHRFCLACIWHNLKYGYPCPICRKEYHRIIKDDLGDYLTWKCISAEYPVRIFCFFINNRDREFFLSFLAGYTTNQVCYYIYSQENAAISTPL</sequence>
<dbReference type="SUPFAM" id="SSF57850">
    <property type="entry name" value="RING/U-box"/>
    <property type="match status" value="1"/>
</dbReference>
<dbReference type="GO" id="GO:0008270">
    <property type="term" value="F:zinc ion binding"/>
    <property type="evidence" value="ECO:0007669"/>
    <property type="project" value="UniProtKB-KW"/>
</dbReference>
<dbReference type="InterPro" id="IPR013083">
    <property type="entry name" value="Znf_RING/FYVE/PHD"/>
</dbReference>
<gene>
    <name evidence="6" type="ORF">GSBLH_T00006200001</name>
</gene>
<dbReference type="InterPro" id="IPR017907">
    <property type="entry name" value="Znf_RING_CS"/>
</dbReference>
<dbReference type="GeneID" id="24922325"/>
<proteinExistence type="predicted"/>
<keyword evidence="1" id="KW-0479">Metal-binding</keyword>
<keyword evidence="2 4" id="KW-0863">Zinc-finger</keyword>
<keyword evidence="3" id="KW-0862">Zinc</keyword>
<evidence type="ECO:0000313" key="7">
    <source>
        <dbReference type="Proteomes" id="UP000008312"/>
    </source>
</evidence>
<keyword evidence="7" id="KW-1185">Reference proteome</keyword>
<evidence type="ECO:0000259" key="5">
    <source>
        <dbReference type="PROSITE" id="PS50089"/>
    </source>
</evidence>
<evidence type="ECO:0000256" key="4">
    <source>
        <dbReference type="PROSITE-ProRule" id="PRU00175"/>
    </source>
</evidence>
<reference evidence="6" key="1">
    <citation type="submission" date="2010-02" db="EMBL/GenBank/DDBJ databases">
        <title>Sequencing and annotation of the Blastocystis hominis genome.</title>
        <authorList>
            <person name="Wincker P."/>
        </authorList>
    </citation>
    <scope>NUCLEOTIDE SEQUENCE</scope>
    <source>
        <strain evidence="6">Singapore isolate B</strain>
    </source>
</reference>
<dbReference type="SMART" id="SM00184">
    <property type="entry name" value="RING"/>
    <property type="match status" value="1"/>
</dbReference>
<dbReference type="PROSITE" id="PS00518">
    <property type="entry name" value="ZF_RING_1"/>
    <property type="match status" value="1"/>
</dbReference>
<name>D8LX63_BLAHO</name>
<dbReference type="PROSITE" id="PS50089">
    <property type="entry name" value="ZF_RING_2"/>
    <property type="match status" value="1"/>
</dbReference>
<feature type="domain" description="RING-type" evidence="5">
    <location>
        <begin position="23"/>
        <end position="61"/>
    </location>
</feature>
<dbReference type="AlphaFoldDB" id="D8LX63"/>
<dbReference type="EMBL" id="FN668639">
    <property type="protein sequence ID" value="CBK20858.2"/>
    <property type="molecule type" value="Genomic_DNA"/>
</dbReference>
<dbReference type="Pfam" id="PF00097">
    <property type="entry name" value="zf-C3HC4"/>
    <property type="match status" value="1"/>
</dbReference>
<dbReference type="Proteomes" id="UP000008312">
    <property type="component" value="Unassembled WGS sequence"/>
</dbReference>